<name>A0A3P6TM95_CYLGO</name>
<evidence type="ECO:0000313" key="2">
    <source>
        <dbReference type="Proteomes" id="UP000271889"/>
    </source>
</evidence>
<protein>
    <submittedName>
        <fullName evidence="1">Uncharacterized protein</fullName>
    </submittedName>
</protein>
<evidence type="ECO:0000313" key="1">
    <source>
        <dbReference type="EMBL" id="VDK67514.1"/>
    </source>
</evidence>
<dbReference type="EMBL" id="UYRV01020394">
    <property type="protein sequence ID" value="VDK67514.1"/>
    <property type="molecule type" value="Genomic_DNA"/>
</dbReference>
<dbReference type="Proteomes" id="UP000271889">
    <property type="component" value="Unassembled WGS sequence"/>
</dbReference>
<dbReference type="OrthoDB" id="5859664at2759"/>
<organism evidence="1 2">
    <name type="scientific">Cylicostephanus goldi</name>
    <name type="common">Nematode worm</name>
    <dbReference type="NCBI Taxonomy" id="71465"/>
    <lineage>
        <taxon>Eukaryota</taxon>
        <taxon>Metazoa</taxon>
        <taxon>Ecdysozoa</taxon>
        <taxon>Nematoda</taxon>
        <taxon>Chromadorea</taxon>
        <taxon>Rhabditida</taxon>
        <taxon>Rhabditina</taxon>
        <taxon>Rhabditomorpha</taxon>
        <taxon>Strongyloidea</taxon>
        <taxon>Strongylidae</taxon>
        <taxon>Cylicostephanus</taxon>
    </lineage>
</organism>
<proteinExistence type="predicted"/>
<accession>A0A3P6TM95</accession>
<sequence>MDVLRDSAIGLHREYFNYEETVDARDILAQVSYKHFTAKSFCSKSAATNKIKTS</sequence>
<keyword evidence="2" id="KW-1185">Reference proteome</keyword>
<reference evidence="1 2" key="1">
    <citation type="submission" date="2018-11" db="EMBL/GenBank/DDBJ databases">
        <authorList>
            <consortium name="Pathogen Informatics"/>
        </authorList>
    </citation>
    <scope>NUCLEOTIDE SEQUENCE [LARGE SCALE GENOMIC DNA]</scope>
</reference>
<gene>
    <name evidence="1" type="ORF">CGOC_LOCUS6327</name>
</gene>
<dbReference type="AlphaFoldDB" id="A0A3P6TM95"/>